<name>A0ABD1IUS8_9TELE</name>
<evidence type="ECO:0000259" key="11">
    <source>
        <dbReference type="PROSITE" id="PS51805"/>
    </source>
</evidence>
<evidence type="ECO:0000256" key="6">
    <source>
        <dbReference type="ARBA" id="ARBA00022833"/>
    </source>
</evidence>
<feature type="compositionally biased region" description="Low complexity" evidence="10">
    <location>
        <begin position="628"/>
        <end position="640"/>
    </location>
</feature>
<keyword evidence="8" id="KW-0010">Activator</keyword>
<proteinExistence type="predicted"/>
<reference evidence="12 13" key="1">
    <citation type="submission" date="2024-09" db="EMBL/GenBank/DDBJ databases">
        <title>A chromosome-level genome assembly of Gray's grenadier anchovy, Coilia grayii.</title>
        <authorList>
            <person name="Fu Z."/>
        </authorList>
    </citation>
    <scope>NUCLEOTIDE SEQUENCE [LARGE SCALE GENOMIC DNA]</scope>
    <source>
        <strain evidence="12">G4</strain>
        <tissue evidence="12">Muscle</tissue>
    </source>
</reference>
<comment type="subcellular location">
    <subcellularLocation>
        <location evidence="1">Nucleus</location>
    </subcellularLocation>
</comment>
<dbReference type="PANTHER" id="PTHR14955:SF8">
    <property type="entry name" value="SI:CH211-165G14.1-RELATED"/>
    <property type="match status" value="1"/>
</dbReference>
<feature type="region of interest" description="Disordered" evidence="10">
    <location>
        <begin position="420"/>
        <end position="445"/>
    </location>
</feature>
<dbReference type="FunFam" id="3.30.40.10:FF:000116">
    <property type="entry name" value="Transcription factor 20 (AR1)"/>
    <property type="match status" value="1"/>
</dbReference>
<evidence type="ECO:0000256" key="10">
    <source>
        <dbReference type="SAM" id="MobiDB-lite"/>
    </source>
</evidence>
<dbReference type="Proteomes" id="UP001591681">
    <property type="component" value="Unassembled WGS sequence"/>
</dbReference>
<dbReference type="EMBL" id="JBHFQA010000023">
    <property type="protein sequence ID" value="KAL2077995.1"/>
    <property type="molecule type" value="Genomic_DNA"/>
</dbReference>
<evidence type="ECO:0000256" key="8">
    <source>
        <dbReference type="ARBA" id="ARBA00023159"/>
    </source>
</evidence>
<evidence type="ECO:0000256" key="7">
    <source>
        <dbReference type="ARBA" id="ARBA00022843"/>
    </source>
</evidence>
<feature type="region of interest" description="Disordered" evidence="10">
    <location>
        <begin position="536"/>
        <end position="659"/>
    </location>
</feature>
<feature type="compositionally biased region" description="Polar residues" evidence="10">
    <location>
        <begin position="589"/>
        <end position="605"/>
    </location>
</feature>
<evidence type="ECO:0000256" key="9">
    <source>
        <dbReference type="ARBA" id="ARBA00023242"/>
    </source>
</evidence>
<dbReference type="PANTHER" id="PTHR14955">
    <property type="entry name" value="RETINOIC ACID INDUCED 1/TRANSCRIPTION FACTOR 20"/>
    <property type="match status" value="1"/>
</dbReference>
<dbReference type="InterPro" id="IPR034732">
    <property type="entry name" value="EPHD"/>
</dbReference>
<evidence type="ECO:0000256" key="2">
    <source>
        <dbReference type="ARBA" id="ARBA00022499"/>
    </source>
</evidence>
<protein>
    <recommendedName>
        <fullName evidence="11">PHD-type domain-containing protein</fullName>
    </recommendedName>
</protein>
<dbReference type="GO" id="GO:0008270">
    <property type="term" value="F:zinc ion binding"/>
    <property type="evidence" value="ECO:0007669"/>
    <property type="project" value="UniProtKB-KW"/>
</dbReference>
<dbReference type="SMART" id="SM00249">
    <property type="entry name" value="PHD"/>
    <property type="match status" value="1"/>
</dbReference>
<dbReference type="InterPro" id="IPR013083">
    <property type="entry name" value="Znf_RING/FYVE/PHD"/>
</dbReference>
<dbReference type="PROSITE" id="PS51805">
    <property type="entry name" value="EPHD"/>
    <property type="match status" value="1"/>
</dbReference>
<feature type="compositionally biased region" description="Basic and acidic residues" evidence="10">
    <location>
        <begin position="430"/>
        <end position="440"/>
    </location>
</feature>
<feature type="compositionally biased region" description="Basic residues" evidence="10">
    <location>
        <begin position="578"/>
        <end position="588"/>
    </location>
</feature>
<keyword evidence="6" id="KW-0862">Zinc</keyword>
<organism evidence="12 13">
    <name type="scientific">Coilia grayii</name>
    <name type="common">Gray's grenadier anchovy</name>
    <dbReference type="NCBI Taxonomy" id="363190"/>
    <lineage>
        <taxon>Eukaryota</taxon>
        <taxon>Metazoa</taxon>
        <taxon>Chordata</taxon>
        <taxon>Craniata</taxon>
        <taxon>Vertebrata</taxon>
        <taxon>Euteleostomi</taxon>
        <taxon>Actinopterygii</taxon>
        <taxon>Neopterygii</taxon>
        <taxon>Teleostei</taxon>
        <taxon>Clupei</taxon>
        <taxon>Clupeiformes</taxon>
        <taxon>Clupeoidei</taxon>
        <taxon>Engraulidae</taxon>
        <taxon>Coilinae</taxon>
        <taxon>Coilia</taxon>
    </lineage>
</organism>
<feature type="region of interest" description="Disordered" evidence="10">
    <location>
        <begin position="780"/>
        <end position="867"/>
    </location>
</feature>
<feature type="domain" description="PHD-type" evidence="11">
    <location>
        <begin position="876"/>
        <end position="979"/>
    </location>
</feature>
<feature type="compositionally biased region" description="Acidic residues" evidence="10">
    <location>
        <begin position="800"/>
        <end position="811"/>
    </location>
</feature>
<dbReference type="Gene3D" id="3.30.40.10">
    <property type="entry name" value="Zinc/RING finger domain, C3HC4 (zinc finger)"/>
    <property type="match status" value="1"/>
</dbReference>
<comment type="caution">
    <text evidence="12">The sequence shown here is derived from an EMBL/GenBank/DDBJ whole genome shotgun (WGS) entry which is preliminary data.</text>
</comment>
<feature type="compositionally biased region" description="Basic and acidic residues" evidence="10">
    <location>
        <begin position="539"/>
        <end position="549"/>
    </location>
</feature>
<keyword evidence="9" id="KW-0539">Nucleus</keyword>
<keyword evidence="5" id="KW-0863">Zinc-finger</keyword>
<dbReference type="InterPro" id="IPR052440">
    <property type="entry name" value="Trans_Reg/Chrom_Remod"/>
</dbReference>
<keyword evidence="7" id="KW-0832">Ubl conjugation</keyword>
<sequence>MDQPDSSEDGLQPQDLSSSCALPIVFDLSRKGEDCLLKANAVEALHVVQPPSWYVGAGTSEAVTFPENTCDHSPVPGEQIQPDNAFSNTTVTLSYVSRSHVFSSTSPLAPHCSLYDVSSLSKKLSQHASGYEALPLVSETEGAQLCVGVDPHCLQPVSAPVGVASHESFEFVLPAQVVQNVATGVCFLKHAVDLNGMQDGTGDGAVEILTPLQQGSPIVCKLSQEENGCLQNGDCALWDTGSCGGGDSGANNITSGNLFANPGEVQGERDPEVLFLISRTDQPLVHDIRTSRNFCNSLNREYISPLEDPVSPPATPQDEIEDVFILPQTASSPSGENFPDDMATKDTDVGFCSALSPATLACPGQQECLLGISNTEHISELNCQPLAANNVGTCQALSEQCQEDPAEDKASGKTETQELIATHQTNGDTPAKDERPERKRLPPRSGRGIRLEAIVQNITPYRSRVSSTRSTKKSHCLKVEVSDSKDVKEADEKVLIVSGVPETCENAYPSKQETSTSETNICLQAIIQKMDDVDSSSYLKEESTSDSEHTQSLSKYPHNKGTSDEMTSITTTLPPRTPTKKKSGKKRPSSTSNCKSPSNCCAPQTPSKSPSSLKSHKKKSPGKHQCEAGAPSKKSSLAAAKKAHTPKKKRKKHKVGQSTMFSPKEPEIKLKYINYKEEKRDSRADTFSPFVHVEVKGYTTCTVVNYPEEDSVTVRKRQQHQQSSSSFMTGAVPSTPCLQYGRVLTEAARRAALVCCLCGRSANSLDLGDLHGPYYANGSKPETKPRGCSGAGPGLKVGGVEEEEDEEDLSDSDSSFSTRGRKCASGIPGSWARRARQRRPAEQLGSLGTHPRWSGDDDDDSGGSELLHSPVAKRSRTDSCGAESWFSPPVLPLDANEYWLHEDCGIWSAGVFLVKGKLYGLEKAVKMAQETMCSMCHKLGATLGCFFRECPNKYHYICAVQSDCVLNEENFSMKCTKHKNKSIKGSSNRKNTR</sequence>
<evidence type="ECO:0000256" key="4">
    <source>
        <dbReference type="ARBA" id="ARBA00022723"/>
    </source>
</evidence>
<feature type="compositionally biased region" description="Basic residues" evidence="10">
    <location>
        <begin position="641"/>
        <end position="655"/>
    </location>
</feature>
<accession>A0ABD1IUS8</accession>
<dbReference type="InterPro" id="IPR001965">
    <property type="entry name" value="Znf_PHD"/>
</dbReference>
<dbReference type="AlphaFoldDB" id="A0ABD1IUS8"/>
<gene>
    <name evidence="12" type="ORF">ACEWY4_025680</name>
</gene>
<keyword evidence="2" id="KW-1017">Isopeptide bond</keyword>
<keyword evidence="3" id="KW-0597">Phosphoprotein</keyword>
<evidence type="ECO:0000256" key="5">
    <source>
        <dbReference type="ARBA" id="ARBA00022771"/>
    </source>
</evidence>
<dbReference type="Pfam" id="PF13771">
    <property type="entry name" value="zf-HC5HC2H"/>
    <property type="match status" value="1"/>
</dbReference>
<evidence type="ECO:0000313" key="13">
    <source>
        <dbReference type="Proteomes" id="UP001591681"/>
    </source>
</evidence>
<keyword evidence="4" id="KW-0479">Metal-binding</keyword>
<evidence type="ECO:0000313" key="12">
    <source>
        <dbReference type="EMBL" id="KAL2077995.1"/>
    </source>
</evidence>
<dbReference type="GO" id="GO:0005634">
    <property type="term" value="C:nucleus"/>
    <property type="evidence" value="ECO:0007669"/>
    <property type="project" value="UniProtKB-SubCell"/>
</dbReference>
<evidence type="ECO:0000256" key="1">
    <source>
        <dbReference type="ARBA" id="ARBA00004123"/>
    </source>
</evidence>
<evidence type="ECO:0000256" key="3">
    <source>
        <dbReference type="ARBA" id="ARBA00022553"/>
    </source>
</evidence>
<keyword evidence="13" id="KW-1185">Reference proteome</keyword>